<dbReference type="STRING" id="51031.W2TZM4"/>
<dbReference type="PANTHER" id="PTHR45999:SF4">
    <property type="entry name" value="UNC-13-4A, ISOFORM B"/>
    <property type="match status" value="1"/>
</dbReference>
<name>W2TZM4_NECAM</name>
<evidence type="ECO:0000313" key="3">
    <source>
        <dbReference type="Proteomes" id="UP000053676"/>
    </source>
</evidence>
<dbReference type="SUPFAM" id="SSF49562">
    <property type="entry name" value="C2 domain (Calcium/lipid-binding domain, CaLB)"/>
    <property type="match status" value="1"/>
</dbReference>
<evidence type="ECO:0000313" key="2">
    <source>
        <dbReference type="EMBL" id="ETN86526.1"/>
    </source>
</evidence>
<dbReference type="GO" id="GO:0006887">
    <property type="term" value="P:exocytosis"/>
    <property type="evidence" value="ECO:0007669"/>
    <property type="project" value="UniProtKB-KW"/>
</dbReference>
<protein>
    <submittedName>
        <fullName evidence="2">Uncharacterized protein</fullName>
    </submittedName>
</protein>
<dbReference type="AlphaFoldDB" id="W2TZM4"/>
<dbReference type="OrthoDB" id="7976202at2759"/>
<gene>
    <name evidence="2" type="ORF">NECAME_05930</name>
</gene>
<proteinExistence type="predicted"/>
<dbReference type="EMBL" id="KI657535">
    <property type="protein sequence ID" value="ETN86526.1"/>
    <property type="molecule type" value="Genomic_DNA"/>
</dbReference>
<dbReference type="KEGG" id="nai:NECAME_05930"/>
<dbReference type="Proteomes" id="UP000053676">
    <property type="component" value="Unassembled WGS sequence"/>
</dbReference>
<dbReference type="Gene3D" id="2.60.40.150">
    <property type="entry name" value="C2 domain"/>
    <property type="match status" value="1"/>
</dbReference>
<sequence length="585" mass="67606">MQLDRKEDECIQIAQLPINSTVKKSISLKGRVYTVEMKLLKHIDYDHIPRLSFEDLLEFTRALHEYDAEATGGEYSGELSDRSFALLHRAAHFSNIPPEVLKIVIENLQIYDFESWFSRATVFWTYSWRDISLKMVARTISLNNDGEATKYEHRRPLPGGLYSFLCIQKGLSDDYSMLAFQRPEHMFMGSISLVHIYSENIYAYAKKLHSDALSSDSDTDSRIVRAVNGIEQALLFISERWRRFIDFDRIATVISKEDAVSLENTCTSVLESTRKSWDNFFLQMSEPRRTCSVQYLHVFHEGSIMILSDDMQILSITTAFQVFSFNAPQINIQVGYLPTSGENALILLKIVGLENAPELNMLYDRVDPFVRIELLPPSLYPAHCFPLYKSRTLAQSEKSTWNQDFQLICDQLIGRTFLATNQLPRLQCLSTSKLPPPMRLPLVQHGEGHQQSYYKVTTAVRLFLVPQQLFYTYGSCLCISVLDHDRICDQLIGRTFLATNQLPRLQCLSTSKLPPPIRLPLVQHGEGHQQSYYKMLKERSTYDKTAKAFIRREKAAKEMYLKCLSRRFSIRLKNLSKYSIRETRE</sequence>
<evidence type="ECO:0000256" key="1">
    <source>
        <dbReference type="ARBA" id="ARBA00022483"/>
    </source>
</evidence>
<dbReference type="PANTHER" id="PTHR45999">
    <property type="entry name" value="UNC-13-4A, ISOFORM B"/>
    <property type="match status" value="1"/>
</dbReference>
<organism evidence="2 3">
    <name type="scientific">Necator americanus</name>
    <name type="common">Human hookworm</name>
    <dbReference type="NCBI Taxonomy" id="51031"/>
    <lineage>
        <taxon>Eukaryota</taxon>
        <taxon>Metazoa</taxon>
        <taxon>Ecdysozoa</taxon>
        <taxon>Nematoda</taxon>
        <taxon>Chromadorea</taxon>
        <taxon>Rhabditida</taxon>
        <taxon>Rhabditina</taxon>
        <taxon>Rhabditomorpha</taxon>
        <taxon>Strongyloidea</taxon>
        <taxon>Ancylostomatidae</taxon>
        <taxon>Bunostominae</taxon>
        <taxon>Necator</taxon>
    </lineage>
</organism>
<keyword evidence="3" id="KW-1185">Reference proteome</keyword>
<accession>W2TZM4</accession>
<dbReference type="InterPro" id="IPR052095">
    <property type="entry name" value="UNC-13_domain"/>
</dbReference>
<keyword evidence="1" id="KW-0268">Exocytosis</keyword>
<dbReference type="InterPro" id="IPR035892">
    <property type="entry name" value="C2_domain_sf"/>
</dbReference>
<dbReference type="GO" id="GO:0099503">
    <property type="term" value="C:secretory vesicle"/>
    <property type="evidence" value="ECO:0007669"/>
    <property type="project" value="TreeGrafter"/>
</dbReference>
<reference evidence="3" key="1">
    <citation type="journal article" date="2014" name="Nat. Genet.">
        <title>Genome of the human hookworm Necator americanus.</title>
        <authorList>
            <person name="Tang Y.T."/>
            <person name="Gao X."/>
            <person name="Rosa B.A."/>
            <person name="Abubucker S."/>
            <person name="Hallsworth-Pepin K."/>
            <person name="Martin J."/>
            <person name="Tyagi R."/>
            <person name="Heizer E."/>
            <person name="Zhang X."/>
            <person name="Bhonagiri-Palsikar V."/>
            <person name="Minx P."/>
            <person name="Warren W.C."/>
            <person name="Wang Q."/>
            <person name="Zhan B."/>
            <person name="Hotez P.J."/>
            <person name="Sternberg P.W."/>
            <person name="Dougall A."/>
            <person name="Gaze S.T."/>
            <person name="Mulvenna J."/>
            <person name="Sotillo J."/>
            <person name="Ranganathan S."/>
            <person name="Rabelo E.M."/>
            <person name="Wilson R.K."/>
            <person name="Felgner P.L."/>
            <person name="Bethony J."/>
            <person name="Hawdon J.M."/>
            <person name="Gasser R.B."/>
            <person name="Loukas A."/>
            <person name="Mitreva M."/>
        </authorList>
    </citation>
    <scope>NUCLEOTIDE SEQUENCE [LARGE SCALE GENOMIC DNA]</scope>
</reference>